<name>A0ACC1XII3_MELAZ</name>
<dbReference type="EMBL" id="CM051402">
    <property type="protein sequence ID" value="KAJ4711247.1"/>
    <property type="molecule type" value="Genomic_DNA"/>
</dbReference>
<organism evidence="1 2">
    <name type="scientific">Melia azedarach</name>
    <name type="common">Chinaberry tree</name>
    <dbReference type="NCBI Taxonomy" id="155640"/>
    <lineage>
        <taxon>Eukaryota</taxon>
        <taxon>Viridiplantae</taxon>
        <taxon>Streptophyta</taxon>
        <taxon>Embryophyta</taxon>
        <taxon>Tracheophyta</taxon>
        <taxon>Spermatophyta</taxon>
        <taxon>Magnoliopsida</taxon>
        <taxon>eudicotyledons</taxon>
        <taxon>Gunneridae</taxon>
        <taxon>Pentapetalae</taxon>
        <taxon>rosids</taxon>
        <taxon>malvids</taxon>
        <taxon>Sapindales</taxon>
        <taxon>Meliaceae</taxon>
        <taxon>Melia</taxon>
    </lineage>
</organism>
<gene>
    <name evidence="1" type="ORF">OWV82_017296</name>
</gene>
<proteinExistence type="predicted"/>
<reference evidence="1 2" key="1">
    <citation type="journal article" date="2023" name="Science">
        <title>Complex scaffold remodeling in plant triterpene biosynthesis.</title>
        <authorList>
            <person name="De La Pena R."/>
            <person name="Hodgson H."/>
            <person name="Liu J.C."/>
            <person name="Stephenson M.J."/>
            <person name="Martin A.C."/>
            <person name="Owen C."/>
            <person name="Harkess A."/>
            <person name="Leebens-Mack J."/>
            <person name="Jimenez L.E."/>
            <person name="Osbourn A."/>
            <person name="Sattely E.S."/>
        </authorList>
    </citation>
    <scope>NUCLEOTIDE SEQUENCE [LARGE SCALE GENOMIC DNA]</scope>
    <source>
        <strain evidence="2">cv. JPN11</strain>
        <tissue evidence="1">Leaf</tissue>
    </source>
</reference>
<evidence type="ECO:0000313" key="2">
    <source>
        <dbReference type="Proteomes" id="UP001164539"/>
    </source>
</evidence>
<comment type="caution">
    <text evidence="1">The sequence shown here is derived from an EMBL/GenBank/DDBJ whole genome shotgun (WGS) entry which is preliminary data.</text>
</comment>
<sequence length="617" mass="68010">MMAAEEKKPSSFKLYCAARCFQSPPSPPRKEENGYVSSDIDSKPAKAKKKHGGWKAIPYILGNETFERLATLGLSANFMVYLIREFHLSQSSAANVLNIWGGVTNFAPLIGAFISDAFAGRFKTIAFASFASFLGMVAVTLTAWVPELHPPKCDVTKPPFGQCKGPNKSQLAVLLTGLGLLSVGTGGVRPCGIPFGVDQFDATTEKGIKGINSFFNWYYTSFTVVIMITQTLVVYIQDSVSWVIGFGIPTILMVCSIILFFVGKRLYVIVEPEGSVLSGIVQVLVAAYKKRRLQFPDGQKNVIYYDPPSKLNTDPSKLSLTNQFRFLNKAAMIVDNELKANGTPISHWTLCSVQQVEDVKCVIKVIPIWASGIIALVAMIQQTTFTVSQAMQMDRHLGPNFQVPPGSIGVISMLTIGIWLPLYDRVLVPALRKITKIEAGIKILQRIGIGMVFAILSMVAAGLVERERRSSANAHPQSLGIAPLSVFWLAPQLILMGFSEAFFALGQIEFYNKQFPDHMKSIANSLLFCAIGCANYLSSLMITIIHGNTGKHGRPDWLTNDINAGRLDYFYYVLAGMGVVNFIYFLYCAHIYRYRGSVELEEKSYVHDVELAGPIKP</sequence>
<keyword evidence="2" id="KW-1185">Reference proteome</keyword>
<evidence type="ECO:0000313" key="1">
    <source>
        <dbReference type="EMBL" id="KAJ4711247.1"/>
    </source>
</evidence>
<dbReference type="Proteomes" id="UP001164539">
    <property type="component" value="Chromosome 9"/>
</dbReference>
<protein>
    <submittedName>
        <fullName evidence="1">NRT1/PTR family protein 2.2</fullName>
    </submittedName>
</protein>
<accession>A0ACC1XII3</accession>